<dbReference type="Proteomes" id="UP001175000">
    <property type="component" value="Unassembled WGS sequence"/>
</dbReference>
<proteinExistence type="predicted"/>
<sequence length="642" mass="70669">MPHRSLELFHHYAHYRIFSRTAVPKNPDSECVGIALSNPGTFRACLLMTALNYSWLKGPGSLQSTDMEETYLYHKLEAMRLVNEQIADPAQSTSDNCLSLIAALALVESGMGDHVAAEAHLNGLFTLLNMRSPDAWQYRFYGLLQRIILAIGSYIAATKSLEGCNLQQYTTPEPDLGLHDERPHYTRPTSAVFSTAPMIATRLSPFYFGSTPFVEACKADVEGLVLINALRRLASIPVFDPPPSAASSSRSSSMQPDDTQSQPCSPPNLTDDPGNNNLQPNATAALLADTDSYTSSLLFKPHPIYRDIQSTSIVQPQGSPKILSSRSVSPADISTGSYSLPIRQQTTTAEGLTGLNIPRTKDRRTDAYADLPAEFFPSSSRAWATAAYLFLHVLLVPGLRGSPIDTLSRKRKREEIALDPHLLRLLIDTLRADIQHTEEAMRVGAYSSELWLWKVIIGVYTIEIAGIGAPGGRFTRPREKTKDKGKSKDKAACASEKSNFYGWVIEGNSSRRMRSASVEMHSGGEEILDGDANEETGGDPLAQADDLREADLDEGFTVAAMGAWFDERLRSWSRATHVRDWAGARRMLTRIVWPDQGSAMFGGEAIVEGLWWRAVGSSDSWQHGESGTDFPLHFAMDPRLMG</sequence>
<gene>
    <name evidence="2" type="ORF">B0T14DRAFT_500177</name>
</gene>
<accession>A0AA39WCQ9</accession>
<dbReference type="PANTHER" id="PTHR37540">
    <property type="entry name" value="TRANSCRIPTION FACTOR (ACR-2), PUTATIVE-RELATED-RELATED"/>
    <property type="match status" value="1"/>
</dbReference>
<dbReference type="AlphaFoldDB" id="A0AA39WCQ9"/>
<feature type="compositionally biased region" description="Polar residues" evidence="1">
    <location>
        <begin position="254"/>
        <end position="263"/>
    </location>
</feature>
<evidence type="ECO:0000313" key="2">
    <source>
        <dbReference type="EMBL" id="KAK0610991.1"/>
    </source>
</evidence>
<keyword evidence="3" id="KW-1185">Reference proteome</keyword>
<name>A0AA39WCQ9_9PEZI</name>
<dbReference type="EMBL" id="JAULSU010000007">
    <property type="protein sequence ID" value="KAK0610991.1"/>
    <property type="molecule type" value="Genomic_DNA"/>
</dbReference>
<organism evidence="2 3">
    <name type="scientific">Immersiella caudata</name>
    <dbReference type="NCBI Taxonomy" id="314043"/>
    <lineage>
        <taxon>Eukaryota</taxon>
        <taxon>Fungi</taxon>
        <taxon>Dikarya</taxon>
        <taxon>Ascomycota</taxon>
        <taxon>Pezizomycotina</taxon>
        <taxon>Sordariomycetes</taxon>
        <taxon>Sordariomycetidae</taxon>
        <taxon>Sordariales</taxon>
        <taxon>Lasiosphaeriaceae</taxon>
        <taxon>Immersiella</taxon>
    </lineage>
</organism>
<evidence type="ECO:0000256" key="1">
    <source>
        <dbReference type="SAM" id="MobiDB-lite"/>
    </source>
</evidence>
<protein>
    <submittedName>
        <fullName evidence="2">Uncharacterized protein</fullName>
    </submittedName>
</protein>
<dbReference type="PANTHER" id="PTHR37540:SF5">
    <property type="entry name" value="TRANSCRIPTION FACTOR DOMAIN-CONTAINING PROTEIN"/>
    <property type="match status" value="1"/>
</dbReference>
<feature type="region of interest" description="Disordered" evidence="1">
    <location>
        <begin position="241"/>
        <end position="280"/>
    </location>
</feature>
<reference evidence="2" key="1">
    <citation type="submission" date="2023-06" db="EMBL/GenBank/DDBJ databases">
        <title>Genome-scale phylogeny and comparative genomics of the fungal order Sordariales.</title>
        <authorList>
            <consortium name="Lawrence Berkeley National Laboratory"/>
            <person name="Hensen N."/>
            <person name="Bonometti L."/>
            <person name="Westerberg I."/>
            <person name="Brannstrom I.O."/>
            <person name="Guillou S."/>
            <person name="Cros-Aarteil S."/>
            <person name="Calhoun S."/>
            <person name="Haridas S."/>
            <person name="Kuo A."/>
            <person name="Mondo S."/>
            <person name="Pangilinan J."/>
            <person name="Riley R."/>
            <person name="Labutti K."/>
            <person name="Andreopoulos B."/>
            <person name="Lipzen A."/>
            <person name="Chen C."/>
            <person name="Yanf M."/>
            <person name="Daum C."/>
            <person name="Ng V."/>
            <person name="Clum A."/>
            <person name="Steindorff A."/>
            <person name="Ohm R."/>
            <person name="Martin F."/>
            <person name="Silar P."/>
            <person name="Natvig D."/>
            <person name="Lalanne C."/>
            <person name="Gautier V."/>
            <person name="Ament-Velasquez S.L."/>
            <person name="Kruys A."/>
            <person name="Hutchinson M.I."/>
            <person name="Powell A.J."/>
            <person name="Barry K."/>
            <person name="Miller A.N."/>
            <person name="Grigoriev I.V."/>
            <person name="Debuchy R."/>
            <person name="Gladieux P."/>
            <person name="Thoren M.H."/>
            <person name="Johannesson H."/>
        </authorList>
    </citation>
    <scope>NUCLEOTIDE SEQUENCE</scope>
    <source>
        <strain evidence="2">CBS 606.72</strain>
    </source>
</reference>
<comment type="caution">
    <text evidence="2">The sequence shown here is derived from an EMBL/GenBank/DDBJ whole genome shotgun (WGS) entry which is preliminary data.</text>
</comment>
<evidence type="ECO:0000313" key="3">
    <source>
        <dbReference type="Proteomes" id="UP001175000"/>
    </source>
</evidence>